<gene>
    <name evidence="2" type="ORF">F1D05_11850</name>
</gene>
<dbReference type="KEGG" id="kqi:F1D05_11850"/>
<protein>
    <submittedName>
        <fullName evidence="2">Phosphotransferase</fullName>
    </submittedName>
</protein>
<evidence type="ECO:0000259" key="1">
    <source>
        <dbReference type="Pfam" id="PF01636"/>
    </source>
</evidence>
<feature type="domain" description="Aminoglycoside phosphotransferase" evidence="1">
    <location>
        <begin position="36"/>
        <end position="220"/>
    </location>
</feature>
<dbReference type="Gene3D" id="3.90.1200.10">
    <property type="match status" value="1"/>
</dbReference>
<evidence type="ECO:0000313" key="3">
    <source>
        <dbReference type="Proteomes" id="UP000515563"/>
    </source>
</evidence>
<evidence type="ECO:0000313" key="2">
    <source>
        <dbReference type="EMBL" id="QNE18466.1"/>
    </source>
</evidence>
<keyword evidence="3" id="KW-1185">Reference proteome</keyword>
<accession>A0A7G6WWV1</accession>
<dbReference type="Pfam" id="PF01636">
    <property type="entry name" value="APH"/>
    <property type="match status" value="1"/>
</dbReference>
<name>A0A7G6WWV1_9ACTN</name>
<dbReference type="GO" id="GO:0016740">
    <property type="term" value="F:transferase activity"/>
    <property type="evidence" value="ECO:0007669"/>
    <property type="project" value="UniProtKB-KW"/>
</dbReference>
<proteinExistence type="predicted"/>
<dbReference type="SUPFAM" id="SSF56112">
    <property type="entry name" value="Protein kinase-like (PK-like)"/>
    <property type="match status" value="1"/>
</dbReference>
<keyword evidence="2" id="KW-0808">Transferase</keyword>
<dbReference type="RefSeq" id="WP_185447616.1">
    <property type="nucleotide sequence ID" value="NZ_CP043661.1"/>
</dbReference>
<dbReference type="AlphaFoldDB" id="A0A7G6WWV1"/>
<organism evidence="2 3">
    <name type="scientific">Kribbella qitaiheensis</name>
    <dbReference type="NCBI Taxonomy" id="1544730"/>
    <lineage>
        <taxon>Bacteria</taxon>
        <taxon>Bacillati</taxon>
        <taxon>Actinomycetota</taxon>
        <taxon>Actinomycetes</taxon>
        <taxon>Propionibacteriales</taxon>
        <taxon>Kribbellaceae</taxon>
        <taxon>Kribbella</taxon>
    </lineage>
</organism>
<dbReference type="Proteomes" id="UP000515563">
    <property type="component" value="Chromosome"/>
</dbReference>
<dbReference type="EMBL" id="CP043661">
    <property type="protein sequence ID" value="QNE18466.1"/>
    <property type="molecule type" value="Genomic_DNA"/>
</dbReference>
<dbReference type="InterPro" id="IPR011009">
    <property type="entry name" value="Kinase-like_dom_sf"/>
</dbReference>
<sequence>MLPGWIDEVGEPVLAATQASTLREVKGDLLREWGSSEVWRLSYGLRSVIVKRGSDAQTGEAAAYERFVVPLGLPAPKLIHHAAADNAVLLVLADVGRANLEQEPLAEGFLASAGILASIRSQPVQGESEFTGEDLAELVSRVDAIGPDLAAKVIATVVPALDRLHHETPAAVVHGDFVPKNLVTDGHRWTAVDWPLAYLAPHLSDLYTLVRDAVAVGHEAGPIVAYYIELSGADEDLVRRQVAVGGICFIVRALAWIVTEGQRVVPSSKDWIGSLVAELDEQVGEWR</sequence>
<reference evidence="3" key="1">
    <citation type="submission" date="2019-09" db="EMBL/GenBank/DDBJ databases">
        <title>Antimicrobial potential of Antarctic Bacteria.</title>
        <authorList>
            <person name="Benaud N."/>
            <person name="Edwards R.J."/>
            <person name="Ferrari B.C."/>
        </authorList>
    </citation>
    <scope>NUCLEOTIDE SEQUENCE [LARGE SCALE GENOMIC DNA]</scope>
    <source>
        <strain evidence="3">SPB151</strain>
    </source>
</reference>
<reference evidence="2 3" key="2">
    <citation type="journal article" date="2020" name="Microbiol. Resour. Announc.">
        <title>Antarctic desert soil bacteria exhibit high novel natural product potential, evaluated through long-read genome sequencing and comparative genomics.</title>
        <authorList>
            <person name="Benaud N."/>
            <person name="Edwards R.J."/>
            <person name="Amos T.G."/>
            <person name="D'Agostino P.M."/>
            <person name="Gutierrez-Chavez C."/>
            <person name="Montgomery K."/>
            <person name="Nicetic I."/>
            <person name="Ferrari B.C."/>
        </authorList>
    </citation>
    <scope>NUCLEOTIDE SEQUENCE [LARGE SCALE GENOMIC DNA]</scope>
    <source>
        <strain evidence="2 3">SPB151</strain>
    </source>
</reference>
<dbReference type="InterPro" id="IPR002575">
    <property type="entry name" value="Aminoglycoside_PTrfase"/>
</dbReference>